<reference evidence="1 2" key="1">
    <citation type="submission" date="2020-08" db="EMBL/GenBank/DDBJ databases">
        <title>Genomic Encyclopedia of Type Strains, Phase III (KMG-III): the genomes of soil and plant-associated and newly described type strains.</title>
        <authorList>
            <person name="Whitman W."/>
        </authorList>
    </citation>
    <scope>NUCLEOTIDE SEQUENCE [LARGE SCALE GENOMIC DNA]</scope>
    <source>
        <strain evidence="1 2">CECT 8799</strain>
    </source>
</reference>
<dbReference type="GO" id="GO:0016616">
    <property type="term" value="F:oxidoreductase activity, acting on the CH-OH group of donors, NAD or NADP as acceptor"/>
    <property type="evidence" value="ECO:0007669"/>
    <property type="project" value="TreeGrafter"/>
</dbReference>
<proteinExistence type="predicted"/>
<evidence type="ECO:0000313" key="1">
    <source>
        <dbReference type="EMBL" id="MBB3063366.1"/>
    </source>
</evidence>
<keyword evidence="2" id="KW-1185">Reference proteome</keyword>
<comment type="caution">
    <text evidence="1">The sequence shown here is derived from an EMBL/GenBank/DDBJ whole genome shotgun (WGS) entry which is preliminary data.</text>
</comment>
<organism evidence="1 2">
    <name type="scientific">Microbulbifer rhizosphaerae</name>
    <dbReference type="NCBI Taxonomy" id="1562603"/>
    <lineage>
        <taxon>Bacteria</taxon>
        <taxon>Pseudomonadati</taxon>
        <taxon>Pseudomonadota</taxon>
        <taxon>Gammaproteobacteria</taxon>
        <taxon>Cellvibrionales</taxon>
        <taxon>Microbulbiferaceae</taxon>
        <taxon>Microbulbifer</taxon>
    </lineage>
</organism>
<dbReference type="PANTHER" id="PTHR45458:SF1">
    <property type="entry name" value="SHORT CHAIN DEHYDROGENASE"/>
    <property type="match status" value="1"/>
</dbReference>
<dbReference type="InterPro" id="IPR002347">
    <property type="entry name" value="SDR_fam"/>
</dbReference>
<dbReference type="Pfam" id="PF00106">
    <property type="entry name" value="adh_short"/>
    <property type="match status" value="1"/>
</dbReference>
<accession>A0A7W4WGV7</accession>
<dbReference type="AlphaFoldDB" id="A0A7W4WGV7"/>
<dbReference type="InterPro" id="IPR052184">
    <property type="entry name" value="SDR_enzymes"/>
</dbReference>
<dbReference type="CDD" id="cd05325">
    <property type="entry name" value="carb_red_sniffer_like_SDR_c"/>
    <property type="match status" value="1"/>
</dbReference>
<dbReference type="PANTHER" id="PTHR45458">
    <property type="entry name" value="SHORT-CHAIN DEHYDROGENASE/REDUCTASE SDR"/>
    <property type="match status" value="1"/>
</dbReference>
<name>A0A7W4WGV7_9GAMM</name>
<protein>
    <submittedName>
        <fullName evidence="1">NAD(P)-dependent dehydrogenase (Short-subunit alcohol dehydrogenase family)</fullName>
    </submittedName>
</protein>
<dbReference type="RefSeq" id="WP_183463475.1">
    <property type="nucleotide sequence ID" value="NZ_JACHWZ010000029.1"/>
</dbReference>
<dbReference type="PRINTS" id="PR00081">
    <property type="entry name" value="GDHRDH"/>
</dbReference>
<gene>
    <name evidence="1" type="ORF">FHS09_004224</name>
</gene>
<evidence type="ECO:0000313" key="2">
    <source>
        <dbReference type="Proteomes" id="UP000535937"/>
    </source>
</evidence>
<dbReference type="Gene3D" id="3.40.50.720">
    <property type="entry name" value="NAD(P)-binding Rossmann-like Domain"/>
    <property type="match status" value="1"/>
</dbReference>
<dbReference type="EMBL" id="JACHWZ010000029">
    <property type="protein sequence ID" value="MBB3063366.1"/>
    <property type="molecule type" value="Genomic_DNA"/>
</dbReference>
<sequence length="231" mass="24835">MPGTILITGCNRGLGLELSRQFAADGWRVLATCRDPGSAETLQALREQYPLLEIFPLDVTDSRQMAELGRELQGRPIDILLSNAGYYGPNGVAFGHVNLDEWRKVLEINTLAPYRLAETFCDNVAASGRKVIAVISSKVGSIADNGSGGGYLYRSSKTAVNQVVKSLSVDLRERGIIALALHPGWVQTDMGGPNALISAEESVAGLKKTLLAADLDGSGHFFNYDGSEIPW</sequence>
<dbReference type="InterPro" id="IPR036291">
    <property type="entry name" value="NAD(P)-bd_dom_sf"/>
</dbReference>
<dbReference type="SUPFAM" id="SSF51735">
    <property type="entry name" value="NAD(P)-binding Rossmann-fold domains"/>
    <property type="match status" value="1"/>
</dbReference>
<dbReference type="Proteomes" id="UP000535937">
    <property type="component" value="Unassembled WGS sequence"/>
</dbReference>